<proteinExistence type="predicted"/>
<evidence type="ECO:0000256" key="1">
    <source>
        <dbReference type="SAM" id="Coils"/>
    </source>
</evidence>
<feature type="compositionally biased region" description="Polar residues" evidence="2">
    <location>
        <begin position="207"/>
        <end position="220"/>
    </location>
</feature>
<organism evidence="3 4">
    <name type="scientific">Cylindrodendrum hubeiense</name>
    <dbReference type="NCBI Taxonomy" id="595255"/>
    <lineage>
        <taxon>Eukaryota</taxon>
        <taxon>Fungi</taxon>
        <taxon>Dikarya</taxon>
        <taxon>Ascomycota</taxon>
        <taxon>Pezizomycotina</taxon>
        <taxon>Sordariomycetes</taxon>
        <taxon>Hypocreomycetidae</taxon>
        <taxon>Hypocreales</taxon>
        <taxon>Nectriaceae</taxon>
        <taxon>Cylindrodendrum</taxon>
    </lineage>
</organism>
<gene>
    <name evidence="3" type="ORF">G7Z17_g10251</name>
</gene>
<evidence type="ECO:0000256" key="2">
    <source>
        <dbReference type="SAM" id="MobiDB-lite"/>
    </source>
</evidence>
<feature type="region of interest" description="Disordered" evidence="2">
    <location>
        <begin position="422"/>
        <end position="474"/>
    </location>
</feature>
<dbReference type="EMBL" id="JAANBB010000324">
    <property type="protein sequence ID" value="KAF7544077.1"/>
    <property type="molecule type" value="Genomic_DNA"/>
</dbReference>
<evidence type="ECO:0000313" key="3">
    <source>
        <dbReference type="EMBL" id="KAF7544077.1"/>
    </source>
</evidence>
<feature type="coiled-coil region" evidence="1">
    <location>
        <begin position="328"/>
        <end position="355"/>
    </location>
</feature>
<comment type="caution">
    <text evidence="3">The sequence shown here is derived from an EMBL/GenBank/DDBJ whole genome shotgun (WGS) entry which is preliminary data.</text>
</comment>
<keyword evidence="4" id="KW-1185">Reference proteome</keyword>
<dbReference type="Proteomes" id="UP000722485">
    <property type="component" value="Unassembled WGS sequence"/>
</dbReference>
<evidence type="ECO:0000313" key="4">
    <source>
        <dbReference type="Proteomes" id="UP000722485"/>
    </source>
</evidence>
<feature type="region of interest" description="Disordered" evidence="2">
    <location>
        <begin position="523"/>
        <end position="545"/>
    </location>
</feature>
<name>A0A9P5LCV6_9HYPO</name>
<dbReference type="OrthoDB" id="3595619at2759"/>
<reference evidence="3" key="1">
    <citation type="submission" date="2020-03" db="EMBL/GenBank/DDBJ databases">
        <title>Draft Genome Sequence of Cylindrodendrum hubeiense.</title>
        <authorList>
            <person name="Buettner E."/>
            <person name="Kellner H."/>
        </authorList>
    </citation>
    <scope>NUCLEOTIDE SEQUENCE</scope>
    <source>
        <strain evidence="3">IHI 201604</strain>
    </source>
</reference>
<feature type="compositionally biased region" description="Polar residues" evidence="2">
    <location>
        <begin position="532"/>
        <end position="541"/>
    </location>
</feature>
<feature type="compositionally biased region" description="Basic residues" evidence="2">
    <location>
        <begin position="430"/>
        <end position="439"/>
    </location>
</feature>
<sequence length="590" mass="65824">MTVAGAHGAEAPWTSWLRFCCMPLASSDETSGRKSSFTTISTHDVSWPLGRLSDDELLMDQDEKLPHDDNYNYNYNYNNNNIIYNQPQHHPRPVAAPEMGSRHRNVLEKAPRGNPEPKRRRFLSLSSSSSTRRPTISAPSNFQHISSASPQFPEPTPSRNSKLRPAKQLRRRSFRPLELSISMPNNQPSPLLPHFEMLTTPGLVYDPNQTENMSENTLSPPRTPDQSEKRPVRELGSPFTPIRSVKRVAEDSTPSYTSDQVERFSSKSPGEQHSIEHQRSFSSTSFHFPRKQLTDTDSSPFTIHEDEIPPLIPPKARARSRAYTAPNVDVIKERVAGAMIEVEKLQKQIDEVIERQSLYSVSRPTTAHSMANTMPGETFAVLPSPVAHLLTSRSDLEPMPSIPALPPAAPSFAERLNSEIDRPHTAPIKPHTHAHRRAKTAGDAPTSPPHTPSPRARRDDRPLPPPLPLVLRPPLRKKKSFSRVSNWLFPGVEPNGDRSLDSVTNLPRPVTGKDGFYQCVSQGEKRGRRQSTDSAGTVTTWETDDDRTFPSTWSPGSTAVTKADESLIPRAAAFGRNDMYTRRTSVGVAV</sequence>
<dbReference type="AlphaFoldDB" id="A0A9P5LCV6"/>
<feature type="compositionally biased region" description="Basic residues" evidence="2">
    <location>
        <begin position="161"/>
        <end position="174"/>
    </location>
</feature>
<accession>A0A9P5LCV6</accession>
<keyword evidence="1" id="KW-0175">Coiled coil</keyword>
<feature type="region of interest" description="Disordered" evidence="2">
    <location>
        <begin position="107"/>
        <end position="191"/>
    </location>
</feature>
<feature type="compositionally biased region" description="Polar residues" evidence="2">
    <location>
        <begin position="141"/>
        <end position="150"/>
    </location>
</feature>
<protein>
    <submittedName>
        <fullName evidence="3">Uncharacterized protein</fullName>
    </submittedName>
</protein>
<feature type="compositionally biased region" description="Basic and acidic residues" evidence="2">
    <location>
        <begin position="107"/>
        <end position="117"/>
    </location>
</feature>
<feature type="region of interest" description="Disordered" evidence="2">
    <location>
        <begin position="205"/>
        <end position="317"/>
    </location>
</feature>
<feature type="compositionally biased region" description="Low complexity" evidence="2">
    <location>
        <begin position="123"/>
        <end position="140"/>
    </location>
</feature>